<organism evidence="2 3">
    <name type="scientific">Hyphomonas polymorpha PS728</name>
    <dbReference type="NCBI Taxonomy" id="1280954"/>
    <lineage>
        <taxon>Bacteria</taxon>
        <taxon>Pseudomonadati</taxon>
        <taxon>Pseudomonadota</taxon>
        <taxon>Alphaproteobacteria</taxon>
        <taxon>Hyphomonadales</taxon>
        <taxon>Hyphomonadaceae</taxon>
        <taxon>Hyphomonas</taxon>
    </lineage>
</organism>
<dbReference type="AlphaFoldDB" id="A0A062V9Q1"/>
<dbReference type="eggNOG" id="COG1546">
    <property type="taxonomic scope" value="Bacteria"/>
</dbReference>
<evidence type="ECO:0000313" key="3">
    <source>
        <dbReference type="Proteomes" id="UP000027100"/>
    </source>
</evidence>
<dbReference type="Proteomes" id="UP000027100">
    <property type="component" value="Unassembled WGS sequence"/>
</dbReference>
<comment type="caution">
    <text evidence="2">The sequence shown here is derived from an EMBL/GenBank/DDBJ whole genome shotgun (WGS) entry which is preliminary data.</text>
</comment>
<feature type="domain" description="CinA C-terminal" evidence="1">
    <location>
        <begin position="3"/>
        <end position="153"/>
    </location>
</feature>
<dbReference type="STRING" id="1280954.HPO_07312"/>
<keyword evidence="3" id="KW-1185">Reference proteome</keyword>
<evidence type="ECO:0000259" key="1">
    <source>
        <dbReference type="Pfam" id="PF02464"/>
    </source>
</evidence>
<dbReference type="Pfam" id="PF02464">
    <property type="entry name" value="CinA"/>
    <property type="match status" value="1"/>
</dbReference>
<accession>A0A062V9Q1</accession>
<protein>
    <submittedName>
        <fullName evidence="2">CinA domain-containing protein</fullName>
    </submittedName>
</protein>
<sequence length="157" mass="16269">MPLAAEIGDILKARRETVAISESSAGGLISAALLAAPGASRYYRGGGVIYTPQAFRGLLGLTREDLGDKRSSSEPYARMLAGRIRELLEADWGLCETGASGPTGNMYGDDAGHTCVALAGPGGVLVSRTLETGISDREANMRLFAAEALDLLRGGLG</sequence>
<gene>
    <name evidence="2" type="ORF">HPO_07312</name>
</gene>
<dbReference type="InterPro" id="IPR036653">
    <property type="entry name" value="CinA-like_C"/>
</dbReference>
<dbReference type="PATRIC" id="fig|1280954.3.peg.1483"/>
<dbReference type="Gene3D" id="3.90.950.20">
    <property type="entry name" value="CinA-like"/>
    <property type="match status" value="1"/>
</dbReference>
<dbReference type="NCBIfam" id="TIGR00199">
    <property type="entry name" value="PncC_domain"/>
    <property type="match status" value="1"/>
</dbReference>
<proteinExistence type="predicted"/>
<dbReference type="InterPro" id="IPR008136">
    <property type="entry name" value="CinA_C"/>
</dbReference>
<dbReference type="SUPFAM" id="SSF142433">
    <property type="entry name" value="CinA-like"/>
    <property type="match status" value="1"/>
</dbReference>
<name>A0A062V9Q1_9PROT</name>
<dbReference type="EMBL" id="ARYM01000007">
    <property type="protein sequence ID" value="KCZ99016.1"/>
    <property type="molecule type" value="Genomic_DNA"/>
</dbReference>
<evidence type="ECO:0000313" key="2">
    <source>
        <dbReference type="EMBL" id="KCZ99016.1"/>
    </source>
</evidence>
<reference evidence="2 3" key="1">
    <citation type="journal article" date="2014" name="Antonie Van Leeuwenhoek">
        <title>Hyphomonas beringensis sp. nov. and Hyphomonas chukchiensis sp. nov., isolated from surface seawater of the Bering Sea and Chukchi Sea.</title>
        <authorList>
            <person name="Li C."/>
            <person name="Lai Q."/>
            <person name="Li G."/>
            <person name="Dong C."/>
            <person name="Wang J."/>
            <person name="Liao Y."/>
            <person name="Shao Z."/>
        </authorList>
    </citation>
    <scope>NUCLEOTIDE SEQUENCE [LARGE SCALE GENOMIC DNA]</scope>
    <source>
        <strain evidence="2 3">PS728</strain>
    </source>
</reference>